<proteinExistence type="predicted"/>
<reference evidence="2" key="1">
    <citation type="submission" date="2022-01" db="EMBL/GenBank/DDBJ databases">
        <authorList>
            <person name="King R."/>
        </authorList>
    </citation>
    <scope>NUCLEOTIDE SEQUENCE</scope>
</reference>
<evidence type="ECO:0000313" key="3">
    <source>
        <dbReference type="Proteomes" id="UP001153712"/>
    </source>
</evidence>
<dbReference type="InterPro" id="IPR007614">
    <property type="entry name" value="Retinin_C"/>
</dbReference>
<dbReference type="PANTHER" id="PTHR34931">
    <property type="entry name" value="FI02976P-RELATED"/>
    <property type="match status" value="1"/>
</dbReference>
<evidence type="ECO:0000256" key="1">
    <source>
        <dbReference type="SAM" id="SignalP"/>
    </source>
</evidence>
<dbReference type="AlphaFoldDB" id="A0A9N9TUF2"/>
<dbReference type="Proteomes" id="UP001153712">
    <property type="component" value="Chromosome 9"/>
</dbReference>
<accession>A0A9N9TUF2</accession>
<sequence length="110" mass="11412">MFKLVVLFALVAMVAAKPSGLFVETYSAPLVHAVPAAVSHTYRQDVISKPAVVAYSAPAVVHAEPVVHAAPIVHAVPAAVSYSHRSDVISKPVIAAYSAPVLAYSSHPCG</sequence>
<gene>
    <name evidence="2" type="ORF">PHYEVI_LOCUS11153</name>
</gene>
<feature type="signal peptide" evidence="1">
    <location>
        <begin position="1"/>
        <end position="16"/>
    </location>
</feature>
<dbReference type="OrthoDB" id="6780354at2759"/>
<organism evidence="2 3">
    <name type="scientific">Phyllotreta striolata</name>
    <name type="common">Striped flea beetle</name>
    <name type="synonym">Crioceris striolata</name>
    <dbReference type="NCBI Taxonomy" id="444603"/>
    <lineage>
        <taxon>Eukaryota</taxon>
        <taxon>Metazoa</taxon>
        <taxon>Ecdysozoa</taxon>
        <taxon>Arthropoda</taxon>
        <taxon>Hexapoda</taxon>
        <taxon>Insecta</taxon>
        <taxon>Pterygota</taxon>
        <taxon>Neoptera</taxon>
        <taxon>Endopterygota</taxon>
        <taxon>Coleoptera</taxon>
        <taxon>Polyphaga</taxon>
        <taxon>Cucujiformia</taxon>
        <taxon>Chrysomeloidea</taxon>
        <taxon>Chrysomelidae</taxon>
        <taxon>Galerucinae</taxon>
        <taxon>Alticini</taxon>
        <taxon>Phyllotreta</taxon>
    </lineage>
</organism>
<name>A0A9N9TUF2_PHYSR</name>
<evidence type="ECO:0000313" key="2">
    <source>
        <dbReference type="EMBL" id="CAG9864906.1"/>
    </source>
</evidence>
<protein>
    <submittedName>
        <fullName evidence="2">Uncharacterized protein</fullName>
    </submittedName>
</protein>
<feature type="chain" id="PRO_5040375319" evidence="1">
    <location>
        <begin position="17"/>
        <end position="110"/>
    </location>
</feature>
<dbReference type="EMBL" id="OU900102">
    <property type="protein sequence ID" value="CAG9864906.1"/>
    <property type="molecule type" value="Genomic_DNA"/>
</dbReference>
<keyword evidence="3" id="KW-1185">Reference proteome</keyword>
<keyword evidence="1" id="KW-0732">Signal</keyword>
<dbReference type="PANTHER" id="PTHR34931:SF3">
    <property type="entry name" value="FI02976P-RELATED"/>
    <property type="match status" value="1"/>
</dbReference>